<keyword evidence="1" id="KW-0812">Transmembrane</keyword>
<keyword evidence="1" id="KW-0472">Membrane</keyword>
<gene>
    <name evidence="2" type="ORF">EDL80_00575</name>
</gene>
<feature type="transmembrane region" description="Helical" evidence="1">
    <location>
        <begin position="34"/>
        <end position="56"/>
    </location>
</feature>
<name>A0AAE6QA91_EHRRU</name>
<dbReference type="RefSeq" id="WP_196587317.1">
    <property type="nucleotide sequence ID" value="NZ_CP033455.1"/>
</dbReference>
<keyword evidence="3" id="KW-1185">Reference proteome</keyword>
<sequence length="449" mass="50694">MISSDKSQRMTHAIVDYNDFCAVNRKHLSFRYNMFIHICLYILLVMNMCCIMILMIHHMCLFDILSGRLSLFGPSVPLELSIALIAIIPVVILSLVLLYKKSNIQSVKSALVDKSVNFVKHFGDCVKEVETHANKLQLTICSLQAEYEQLAVKQAELAEACKLRSNTLDLKLSALSNTVENMTGQLRAHFVGSDSKVKELSERLSKLCSDSQSAQYRIDLYIASVGEAVRQEIYDISEKTQFLQQLYIHLTESSVSFDSIKFMIKKYVEYVENRPHLKKCAGITLRHTKVWVLYNSLKETLSSADHINSSDDCEVIEWGQNLIKILERQKFGELNVEEVSCSEDEKTYIQDMFIVNFPLLHINCLRLVADRHSCVLQRSCAALQGFSAELIAGNINFKSSGDDGLQDQGTFDDSNNTIVSQPLQMEGLDNVNVVVHESVVPRSRSSSLS</sequence>
<evidence type="ECO:0000313" key="2">
    <source>
        <dbReference type="EMBL" id="QGR03113.1"/>
    </source>
</evidence>
<dbReference type="AlphaFoldDB" id="A0AAE6QA91"/>
<keyword evidence="1" id="KW-1133">Transmembrane helix</keyword>
<evidence type="ECO:0000256" key="1">
    <source>
        <dbReference type="SAM" id="Phobius"/>
    </source>
</evidence>
<protein>
    <submittedName>
        <fullName evidence="2">Uncharacterized protein</fullName>
    </submittedName>
</protein>
<feature type="transmembrane region" description="Helical" evidence="1">
    <location>
        <begin position="76"/>
        <end position="99"/>
    </location>
</feature>
<proteinExistence type="predicted"/>
<dbReference type="EMBL" id="CP033455">
    <property type="protein sequence ID" value="QGR03113.1"/>
    <property type="molecule type" value="Genomic_DNA"/>
</dbReference>
<accession>A0AAE6QA91</accession>
<reference evidence="2 3" key="1">
    <citation type="submission" date="2018-10" db="EMBL/GenBank/DDBJ databases">
        <title>Propagation and draft genome sequences of three atypical Erhlichia ruminantium isolates.</title>
        <authorList>
            <person name="Liebenberg J."/>
            <person name="Steyn H."/>
            <person name="Josemans A."/>
            <person name="Zweygarth E."/>
        </authorList>
    </citation>
    <scope>NUCLEOTIDE SEQUENCE [LARGE SCALE GENOMIC DNA]</scope>
    <source>
        <strain evidence="2 3">Omatjenne</strain>
    </source>
</reference>
<evidence type="ECO:0000313" key="3">
    <source>
        <dbReference type="Proteomes" id="UP000422822"/>
    </source>
</evidence>
<dbReference type="Proteomes" id="UP000422822">
    <property type="component" value="Chromosome"/>
</dbReference>
<organism evidence="2 3">
    <name type="scientific">Ehrlichia ruminantium</name>
    <name type="common">heartwater rickettsia</name>
    <name type="synonym">Cowdria ruminantium</name>
    <dbReference type="NCBI Taxonomy" id="779"/>
    <lineage>
        <taxon>Bacteria</taxon>
        <taxon>Pseudomonadati</taxon>
        <taxon>Pseudomonadota</taxon>
        <taxon>Alphaproteobacteria</taxon>
        <taxon>Rickettsiales</taxon>
        <taxon>Anaplasmataceae</taxon>
        <taxon>Ehrlichia</taxon>
    </lineage>
</organism>